<keyword evidence="1" id="KW-0812">Transmembrane</keyword>
<dbReference type="AlphaFoldDB" id="A0A2W5PWP8"/>
<comment type="caution">
    <text evidence="2">The sequence shown here is derived from an EMBL/GenBank/DDBJ whole genome shotgun (WGS) entry which is preliminary data.</text>
</comment>
<dbReference type="GO" id="GO:0016301">
    <property type="term" value="F:kinase activity"/>
    <property type="evidence" value="ECO:0007669"/>
    <property type="project" value="UniProtKB-KW"/>
</dbReference>
<accession>A0A2W5PWP8</accession>
<evidence type="ECO:0000256" key="1">
    <source>
        <dbReference type="SAM" id="Phobius"/>
    </source>
</evidence>
<reference evidence="2 3" key="1">
    <citation type="submission" date="2017-08" db="EMBL/GenBank/DDBJ databases">
        <title>Infants hospitalized years apart are colonized by the same room-sourced microbial strains.</title>
        <authorList>
            <person name="Brooks B."/>
            <person name="Olm M.R."/>
            <person name="Firek B.A."/>
            <person name="Baker R."/>
            <person name="Thomas B.C."/>
            <person name="Morowitz M.J."/>
            <person name="Banfield J.F."/>
        </authorList>
    </citation>
    <scope>NUCLEOTIDE SEQUENCE [LARGE SCALE GENOMIC DNA]</scope>
    <source>
        <strain evidence="2">S2_005_002_R2_34</strain>
    </source>
</reference>
<gene>
    <name evidence="2" type="ORF">DI556_12105</name>
</gene>
<keyword evidence="2" id="KW-0418">Kinase</keyword>
<dbReference type="InterPro" id="IPR045616">
    <property type="entry name" value="DUF6446"/>
</dbReference>
<feature type="transmembrane region" description="Helical" evidence="1">
    <location>
        <begin position="6"/>
        <end position="30"/>
    </location>
</feature>
<protein>
    <submittedName>
        <fullName evidence="2">Histidine kinase</fullName>
    </submittedName>
</protein>
<dbReference type="EMBL" id="QFPW01000008">
    <property type="protein sequence ID" value="PZQ49287.1"/>
    <property type="molecule type" value="Genomic_DNA"/>
</dbReference>
<organism evidence="2 3">
    <name type="scientific">Rhodovulum sulfidophilum</name>
    <name type="common">Rhodobacter sulfidophilus</name>
    <dbReference type="NCBI Taxonomy" id="35806"/>
    <lineage>
        <taxon>Bacteria</taxon>
        <taxon>Pseudomonadati</taxon>
        <taxon>Pseudomonadota</taxon>
        <taxon>Alphaproteobacteria</taxon>
        <taxon>Rhodobacterales</taxon>
        <taxon>Paracoccaceae</taxon>
        <taxon>Rhodovulum</taxon>
    </lineage>
</organism>
<keyword evidence="1" id="KW-0472">Membrane</keyword>
<sequence length="147" mass="15910">MNGKRLVQGFLVFLAIFAAGLIYTQFFAFYERQKGVGALRIAGEVVPVADYDGIDSSSSPLKLRGCFRIDPAAVATLAPAADATPLTPPFWFRCFDTAALTGDLASGAATAYALTRDDPKGFDQMIAVYPDGRGYLWRQLNAAFKDE</sequence>
<keyword evidence="2" id="KW-0808">Transferase</keyword>
<name>A0A2W5PWP8_RHOSU</name>
<proteinExistence type="predicted"/>
<evidence type="ECO:0000313" key="3">
    <source>
        <dbReference type="Proteomes" id="UP000249185"/>
    </source>
</evidence>
<dbReference type="Proteomes" id="UP000249185">
    <property type="component" value="Unassembled WGS sequence"/>
</dbReference>
<keyword evidence="1" id="KW-1133">Transmembrane helix</keyword>
<evidence type="ECO:0000313" key="2">
    <source>
        <dbReference type="EMBL" id="PZQ49287.1"/>
    </source>
</evidence>
<dbReference type="Pfam" id="PF20044">
    <property type="entry name" value="DUF6446"/>
    <property type="match status" value="1"/>
</dbReference>